<dbReference type="GO" id="GO:0005886">
    <property type="term" value="C:plasma membrane"/>
    <property type="evidence" value="ECO:0007669"/>
    <property type="project" value="TreeGrafter"/>
</dbReference>
<feature type="transmembrane region" description="Helical" evidence="6">
    <location>
        <begin position="109"/>
        <end position="129"/>
    </location>
</feature>
<dbReference type="GO" id="GO:0005315">
    <property type="term" value="F:phosphate transmembrane transporter activity"/>
    <property type="evidence" value="ECO:0007669"/>
    <property type="project" value="TreeGrafter"/>
</dbReference>
<feature type="transmembrane region" description="Helical" evidence="6">
    <location>
        <begin position="68"/>
        <end position="89"/>
    </location>
</feature>
<dbReference type="EMBL" id="GG745346">
    <property type="protein sequence ID" value="KNE65058.1"/>
    <property type="molecule type" value="Genomic_DNA"/>
</dbReference>
<proteinExistence type="predicted"/>
<keyword evidence="4 6" id="KW-1133">Transmembrane helix</keyword>
<dbReference type="VEuPathDB" id="FungiDB:AMAG_10722"/>
<dbReference type="PANTHER" id="PTHR10283">
    <property type="entry name" value="SOLUTE CARRIER FAMILY 13 MEMBER"/>
    <property type="match status" value="1"/>
</dbReference>
<evidence type="ECO:0000313" key="8">
    <source>
        <dbReference type="EMBL" id="KNE65058.1"/>
    </source>
</evidence>
<feature type="transmembrane region" description="Helical" evidence="6">
    <location>
        <begin position="503"/>
        <end position="527"/>
    </location>
</feature>
<feature type="transmembrane region" description="Helical" evidence="6">
    <location>
        <begin position="343"/>
        <end position="365"/>
    </location>
</feature>
<dbReference type="AlphaFoldDB" id="A0A0L0SRA7"/>
<reference evidence="8 9" key="1">
    <citation type="submission" date="2009-11" db="EMBL/GenBank/DDBJ databases">
        <title>Annotation of Allomyces macrogynus ATCC 38327.</title>
        <authorList>
            <consortium name="The Broad Institute Genome Sequencing Platform"/>
            <person name="Russ C."/>
            <person name="Cuomo C."/>
            <person name="Burger G."/>
            <person name="Gray M.W."/>
            <person name="Holland P.W.H."/>
            <person name="King N."/>
            <person name="Lang F.B.F."/>
            <person name="Roger A.J."/>
            <person name="Ruiz-Trillo I."/>
            <person name="Young S.K."/>
            <person name="Zeng Q."/>
            <person name="Gargeya S."/>
            <person name="Fitzgerald M."/>
            <person name="Haas B."/>
            <person name="Abouelleil A."/>
            <person name="Alvarado L."/>
            <person name="Arachchi H.M."/>
            <person name="Berlin A."/>
            <person name="Chapman S.B."/>
            <person name="Gearin G."/>
            <person name="Goldberg J."/>
            <person name="Griggs A."/>
            <person name="Gujja S."/>
            <person name="Hansen M."/>
            <person name="Heiman D."/>
            <person name="Howarth C."/>
            <person name="Larimer J."/>
            <person name="Lui A."/>
            <person name="MacDonald P.J.P."/>
            <person name="McCowen C."/>
            <person name="Montmayeur A."/>
            <person name="Murphy C."/>
            <person name="Neiman D."/>
            <person name="Pearson M."/>
            <person name="Priest M."/>
            <person name="Roberts A."/>
            <person name="Saif S."/>
            <person name="Shea T."/>
            <person name="Sisk P."/>
            <person name="Stolte C."/>
            <person name="Sykes S."/>
            <person name="Wortman J."/>
            <person name="Nusbaum C."/>
            <person name="Birren B."/>
        </authorList>
    </citation>
    <scope>NUCLEOTIDE SEQUENCE [LARGE SCALE GENOMIC DNA]</scope>
    <source>
        <strain evidence="8 9">ATCC 38327</strain>
    </source>
</reference>
<feature type="transmembrane region" description="Helical" evidence="6">
    <location>
        <begin position="416"/>
        <end position="444"/>
    </location>
</feature>
<accession>A0A0L0SRA7</accession>
<dbReference type="Pfam" id="PF03600">
    <property type="entry name" value="CitMHS"/>
    <property type="match status" value="1"/>
</dbReference>
<feature type="transmembrane region" description="Helical" evidence="6">
    <location>
        <begin position="377"/>
        <end position="404"/>
    </location>
</feature>
<evidence type="ECO:0000256" key="4">
    <source>
        <dbReference type="ARBA" id="ARBA00022989"/>
    </source>
</evidence>
<dbReference type="eggNOG" id="KOG1281">
    <property type="taxonomic scope" value="Eukaryota"/>
</dbReference>
<feature type="transmembrane region" description="Helical" evidence="6">
    <location>
        <begin position="150"/>
        <end position="169"/>
    </location>
</feature>
<name>A0A0L0SRA7_ALLM3</name>
<keyword evidence="2" id="KW-0813">Transport</keyword>
<keyword evidence="3 6" id="KW-0812">Transmembrane</keyword>
<evidence type="ECO:0000256" key="1">
    <source>
        <dbReference type="ARBA" id="ARBA00004141"/>
    </source>
</evidence>
<evidence type="ECO:0000313" key="9">
    <source>
        <dbReference type="Proteomes" id="UP000054350"/>
    </source>
</evidence>
<dbReference type="InterPro" id="IPR004680">
    <property type="entry name" value="Cit_transptr-like_dom"/>
</dbReference>
<evidence type="ECO:0000256" key="2">
    <source>
        <dbReference type="ARBA" id="ARBA00022448"/>
    </source>
</evidence>
<dbReference type="CDD" id="cd01115">
    <property type="entry name" value="SLC13_permease"/>
    <property type="match status" value="1"/>
</dbReference>
<feature type="domain" description="Citrate transporter-like" evidence="7">
    <location>
        <begin position="104"/>
        <end position="463"/>
    </location>
</feature>
<keyword evidence="9" id="KW-1185">Reference proteome</keyword>
<dbReference type="PANTHER" id="PTHR10283:SF92">
    <property type="entry name" value="LOW-AFFINITY PHOSPHATE TRANSPORTER PHO91"/>
    <property type="match status" value="1"/>
</dbReference>
<feature type="transmembrane region" description="Helical" evidence="6">
    <location>
        <begin position="319"/>
        <end position="337"/>
    </location>
</feature>
<evidence type="ECO:0000256" key="3">
    <source>
        <dbReference type="ARBA" id="ARBA00022692"/>
    </source>
</evidence>
<evidence type="ECO:0000256" key="6">
    <source>
        <dbReference type="SAM" id="Phobius"/>
    </source>
</evidence>
<comment type="subcellular location">
    <subcellularLocation>
        <location evidence="1">Membrane</location>
        <topology evidence="1">Multi-pass membrane protein</topology>
    </subcellularLocation>
</comment>
<dbReference type="OrthoDB" id="10260443at2759"/>
<feature type="transmembrane region" description="Helical" evidence="6">
    <location>
        <begin position="275"/>
        <end position="298"/>
    </location>
</feature>
<dbReference type="Proteomes" id="UP000054350">
    <property type="component" value="Unassembled WGS sequence"/>
</dbReference>
<organism evidence="8 9">
    <name type="scientific">Allomyces macrogynus (strain ATCC 38327)</name>
    <name type="common">Allomyces javanicus var. macrogynus</name>
    <dbReference type="NCBI Taxonomy" id="578462"/>
    <lineage>
        <taxon>Eukaryota</taxon>
        <taxon>Fungi</taxon>
        <taxon>Fungi incertae sedis</taxon>
        <taxon>Blastocladiomycota</taxon>
        <taxon>Blastocladiomycetes</taxon>
        <taxon>Blastocladiales</taxon>
        <taxon>Blastocladiaceae</taxon>
        <taxon>Allomyces</taxon>
    </lineage>
</organism>
<gene>
    <name evidence="8" type="ORF">AMAG_10722</name>
</gene>
<sequence>MRPLSSTSRSAAVHPAPAFVDLECGTGVPSEKRQSVVSTKRPESAAVYHGPTIRIAGVRVPRPGLKTLNFLIGVILLVVLTQVHVFATVEQQGCFAILVVASWLWATEALPLYVTALVVPLLVVLLRVLRDSKGTRLDAHAATKAIFGTMFSPTIMLLLGGFAIASALSKHGIARRLAVSLLARAGTRTVWVLLANMLVATFASMWISNVAAPVLCFSIVHSILMTLPSGDPFGKSLILGIAIASNIGGMASPISSPQNVIAIQTMSPAASWGDWFAVALPVALLGDLVAWGLLLLVFQPHKSTPTVEPLKPVAGSLNAKQWFIVAVTGTTIVLWCIESTIEAVIGDMGVIAMFPLLVFFGSGLLNKDDFQAFQWTVIMLAMGGIALGQAVNSSGLLATVATGISSAVEGLPQWSVLAAFGGLMLVIATFISHTVAALILLPVVNQVGLAMAGGHPRLLVMATVLIGSGAGGLPVSGFPNMNAVAQEDRDGNRWLAAIDFLKVGVPASICVYGIVLSVGYGLCLAIGL</sequence>
<dbReference type="GO" id="GO:0006817">
    <property type="term" value="P:phosphate ion transport"/>
    <property type="evidence" value="ECO:0007669"/>
    <property type="project" value="TreeGrafter"/>
</dbReference>
<evidence type="ECO:0000259" key="7">
    <source>
        <dbReference type="Pfam" id="PF03600"/>
    </source>
</evidence>
<feature type="transmembrane region" description="Helical" evidence="6">
    <location>
        <begin position="189"/>
        <end position="216"/>
    </location>
</feature>
<evidence type="ECO:0000256" key="5">
    <source>
        <dbReference type="ARBA" id="ARBA00023136"/>
    </source>
</evidence>
<keyword evidence="5 6" id="KW-0472">Membrane</keyword>
<dbReference type="GO" id="GO:0006797">
    <property type="term" value="P:polyphosphate metabolic process"/>
    <property type="evidence" value="ECO:0007669"/>
    <property type="project" value="TreeGrafter"/>
</dbReference>
<feature type="transmembrane region" description="Helical" evidence="6">
    <location>
        <begin position="456"/>
        <end position="475"/>
    </location>
</feature>
<feature type="transmembrane region" description="Helical" evidence="6">
    <location>
        <begin position="237"/>
        <end position="255"/>
    </location>
</feature>
<protein>
    <submittedName>
        <fullName evidence="8">Divalent anion:Na+ symporter (DASS) family transporter</fullName>
    </submittedName>
</protein>
<reference evidence="9" key="2">
    <citation type="submission" date="2009-11" db="EMBL/GenBank/DDBJ databases">
        <title>The Genome Sequence of Allomyces macrogynus strain ATCC 38327.</title>
        <authorList>
            <consortium name="The Broad Institute Genome Sequencing Platform"/>
            <person name="Russ C."/>
            <person name="Cuomo C."/>
            <person name="Shea T."/>
            <person name="Young S.K."/>
            <person name="Zeng Q."/>
            <person name="Koehrsen M."/>
            <person name="Haas B."/>
            <person name="Borodovsky M."/>
            <person name="Guigo R."/>
            <person name="Alvarado L."/>
            <person name="Berlin A."/>
            <person name="Borenstein D."/>
            <person name="Chen Z."/>
            <person name="Engels R."/>
            <person name="Freedman E."/>
            <person name="Gellesch M."/>
            <person name="Goldberg J."/>
            <person name="Griggs A."/>
            <person name="Gujja S."/>
            <person name="Heiman D."/>
            <person name="Hepburn T."/>
            <person name="Howarth C."/>
            <person name="Jen D."/>
            <person name="Larson L."/>
            <person name="Lewis B."/>
            <person name="Mehta T."/>
            <person name="Park D."/>
            <person name="Pearson M."/>
            <person name="Roberts A."/>
            <person name="Saif S."/>
            <person name="Shenoy N."/>
            <person name="Sisk P."/>
            <person name="Stolte C."/>
            <person name="Sykes S."/>
            <person name="Walk T."/>
            <person name="White J."/>
            <person name="Yandava C."/>
            <person name="Burger G."/>
            <person name="Gray M.W."/>
            <person name="Holland P.W.H."/>
            <person name="King N."/>
            <person name="Lang F.B.F."/>
            <person name="Roger A.J."/>
            <person name="Ruiz-Trillo I."/>
            <person name="Lander E."/>
            <person name="Nusbaum C."/>
        </authorList>
    </citation>
    <scope>NUCLEOTIDE SEQUENCE [LARGE SCALE GENOMIC DNA]</scope>
    <source>
        <strain evidence="9">ATCC 38327</strain>
    </source>
</reference>
<dbReference type="STRING" id="578462.A0A0L0SRA7"/>
<dbReference type="OMA" id="HAKGRRN"/>